<dbReference type="STRING" id="13249.T1HT13"/>
<evidence type="ECO:0000256" key="5">
    <source>
        <dbReference type="ARBA" id="ARBA00022759"/>
    </source>
</evidence>
<evidence type="ECO:0000313" key="10">
    <source>
        <dbReference type="Proteomes" id="UP000015103"/>
    </source>
</evidence>
<dbReference type="GO" id="GO:0003964">
    <property type="term" value="F:RNA-directed DNA polymerase activity"/>
    <property type="evidence" value="ECO:0007669"/>
    <property type="project" value="UniProtKB-KW"/>
</dbReference>
<dbReference type="Proteomes" id="UP000015103">
    <property type="component" value="Unassembled WGS sequence"/>
</dbReference>
<keyword evidence="7" id="KW-0695">RNA-directed DNA polymerase</keyword>
<dbReference type="InterPro" id="IPR041373">
    <property type="entry name" value="RT_RNaseH"/>
</dbReference>
<dbReference type="VEuPathDB" id="VectorBase:RPRC007183"/>
<dbReference type="InterPro" id="IPR050951">
    <property type="entry name" value="Retrovirus_Pol_polyprotein"/>
</dbReference>
<dbReference type="PANTHER" id="PTHR37984:SF5">
    <property type="entry name" value="PROTEIN NYNRIN-LIKE"/>
    <property type="match status" value="1"/>
</dbReference>
<keyword evidence="2" id="KW-0808">Transferase</keyword>
<dbReference type="InterPro" id="IPR043128">
    <property type="entry name" value="Rev_trsase/Diguanyl_cyclase"/>
</dbReference>
<dbReference type="InParanoid" id="T1HT13"/>
<dbReference type="EnsemblMetazoa" id="RPRC007183-RA">
    <property type="protein sequence ID" value="RPRC007183-PA"/>
    <property type="gene ID" value="RPRC007183"/>
</dbReference>
<dbReference type="HOGENOM" id="CLU_394414_0_0_1"/>
<evidence type="ECO:0000256" key="1">
    <source>
        <dbReference type="ARBA" id="ARBA00012493"/>
    </source>
</evidence>
<proteinExistence type="predicted"/>
<evidence type="ECO:0000259" key="8">
    <source>
        <dbReference type="Pfam" id="PF17917"/>
    </source>
</evidence>
<dbReference type="InterPro" id="IPR043502">
    <property type="entry name" value="DNA/RNA_pol_sf"/>
</dbReference>
<evidence type="ECO:0000256" key="2">
    <source>
        <dbReference type="ARBA" id="ARBA00022679"/>
    </source>
</evidence>
<name>T1HT13_RHOPR</name>
<dbReference type="SUPFAM" id="SSF56672">
    <property type="entry name" value="DNA/RNA polymerases"/>
    <property type="match status" value="1"/>
</dbReference>
<dbReference type="AlphaFoldDB" id="T1HT13"/>
<evidence type="ECO:0000256" key="6">
    <source>
        <dbReference type="ARBA" id="ARBA00022801"/>
    </source>
</evidence>
<keyword evidence="10" id="KW-1185">Reference proteome</keyword>
<dbReference type="PANTHER" id="PTHR37984">
    <property type="entry name" value="PROTEIN CBG26694"/>
    <property type="match status" value="1"/>
</dbReference>
<organism evidence="9 10">
    <name type="scientific">Rhodnius prolixus</name>
    <name type="common">Triatomid bug</name>
    <dbReference type="NCBI Taxonomy" id="13249"/>
    <lineage>
        <taxon>Eukaryota</taxon>
        <taxon>Metazoa</taxon>
        <taxon>Ecdysozoa</taxon>
        <taxon>Arthropoda</taxon>
        <taxon>Hexapoda</taxon>
        <taxon>Insecta</taxon>
        <taxon>Pterygota</taxon>
        <taxon>Neoptera</taxon>
        <taxon>Paraneoptera</taxon>
        <taxon>Hemiptera</taxon>
        <taxon>Heteroptera</taxon>
        <taxon>Panheteroptera</taxon>
        <taxon>Cimicomorpha</taxon>
        <taxon>Reduviidae</taxon>
        <taxon>Triatominae</taxon>
        <taxon>Rhodnius</taxon>
    </lineage>
</organism>
<protein>
    <recommendedName>
        <fullName evidence="1">RNA-directed DNA polymerase</fullName>
        <ecNumber evidence="1">2.7.7.49</ecNumber>
    </recommendedName>
</protein>
<evidence type="ECO:0000256" key="7">
    <source>
        <dbReference type="ARBA" id="ARBA00022918"/>
    </source>
</evidence>
<evidence type="ECO:0000256" key="4">
    <source>
        <dbReference type="ARBA" id="ARBA00022722"/>
    </source>
</evidence>
<reference evidence="9" key="1">
    <citation type="submission" date="2015-05" db="UniProtKB">
        <authorList>
            <consortium name="EnsemblMetazoa"/>
        </authorList>
    </citation>
    <scope>IDENTIFICATION</scope>
</reference>
<dbReference type="OMA" id="ENHEAHI"/>
<sequence length="647" mass="75984">MQPVRVRIRFEVGEERNNVVIRVASIRLMSEDTTYVFPTHLQHSDLHEELFSIGTVKNVCKALIKVGQFRNIMVTLPSEIVPLYLDDNLNFVFRSTYLEELSMEQTLISGKKIPITAVENQTELIKIIEKLTTKLDAKENKQVDLTHIHKQFILQKFQGKENAIEWITLFEKECNRCEVTTDHTKIQILRLFLEQNAVEWYSSTLCKLTLTGEWKDWRESFIQTYGDKSWRSVHYAYTFRFIKGSLLDYALKKERLLLETEPKMSDRSRINHIVVGLPLYIQDRLDKEEIQATESLIVISEDREIFAKHKYDVGKVENHEAHIKLLENKYISKKPYRCSIPDRQEIESQITKLLEAGLIEESESPFAAPVTLAYKKEDGRRSRLCIDFRDLNKILVPESQPFPIIEDIIVKTRNCKCHIKKILQAIKLEGFRLKLSKCNFAQSSVKYLGHIIGCNSVSPHQDNIRSIKDFPRPRNKKNIRQFLGKINFYHKYIPDYTRLMEPLHNLLRKNVDFQWTSECNTTFVQIKEAIYLECLAIKEAIRYWQHWLIGHKFQVVSDHKPLENIKVKARTDEELGDLVYYLSQYDFTIRYAPGRTNQEADALSRNPVLEHFENKDDVLQIVNFVSIEKIKLDQNSNKNELNTDRNT</sequence>
<dbReference type="EMBL" id="ACPB03003915">
    <property type="status" value="NOT_ANNOTATED_CDS"/>
    <property type="molecule type" value="Genomic_DNA"/>
</dbReference>
<keyword evidence="5" id="KW-0255">Endonuclease</keyword>
<feature type="domain" description="Reverse transcriptase RNase H-like" evidence="8">
    <location>
        <begin position="530"/>
        <end position="585"/>
    </location>
</feature>
<evidence type="ECO:0000256" key="3">
    <source>
        <dbReference type="ARBA" id="ARBA00022695"/>
    </source>
</evidence>
<dbReference type="FunFam" id="3.30.70.270:FF:000020">
    <property type="entry name" value="Transposon Tf2-6 polyprotein-like Protein"/>
    <property type="match status" value="1"/>
</dbReference>
<keyword evidence="6" id="KW-0378">Hydrolase</keyword>
<dbReference type="eggNOG" id="KOG0017">
    <property type="taxonomic scope" value="Eukaryota"/>
</dbReference>
<dbReference type="EC" id="2.7.7.49" evidence="1"/>
<dbReference type="Gene3D" id="3.30.70.270">
    <property type="match status" value="3"/>
</dbReference>
<evidence type="ECO:0000313" key="9">
    <source>
        <dbReference type="EnsemblMetazoa" id="RPRC007183-PA"/>
    </source>
</evidence>
<dbReference type="Pfam" id="PF17917">
    <property type="entry name" value="RT_RNaseH"/>
    <property type="match status" value="1"/>
</dbReference>
<accession>T1HT13</accession>
<dbReference type="GO" id="GO:0004519">
    <property type="term" value="F:endonuclease activity"/>
    <property type="evidence" value="ECO:0007669"/>
    <property type="project" value="UniProtKB-KW"/>
</dbReference>
<keyword evidence="3" id="KW-0548">Nucleotidyltransferase</keyword>
<dbReference type="GO" id="GO:0016787">
    <property type="term" value="F:hydrolase activity"/>
    <property type="evidence" value="ECO:0007669"/>
    <property type="project" value="UniProtKB-KW"/>
</dbReference>
<keyword evidence="4" id="KW-0540">Nuclease</keyword>
<dbReference type="Gene3D" id="3.10.10.10">
    <property type="entry name" value="HIV Type 1 Reverse Transcriptase, subunit A, domain 1"/>
    <property type="match status" value="1"/>
</dbReference>